<dbReference type="InterPro" id="IPR033479">
    <property type="entry name" value="dCache_1"/>
</dbReference>
<dbReference type="PANTHER" id="PTHR45138">
    <property type="entry name" value="REGULATORY COMPONENTS OF SENSORY TRANSDUCTION SYSTEM"/>
    <property type="match status" value="1"/>
</dbReference>
<protein>
    <submittedName>
        <fullName evidence="9">Diguanylate cyclase</fullName>
        <ecNumber evidence="10">2.7.7.65</ecNumber>
    </submittedName>
</protein>
<comment type="caution">
    <text evidence="9">The sequence shown here is derived from an EMBL/GenBank/DDBJ whole genome shotgun (WGS) entry which is preliminary data.</text>
</comment>
<keyword evidence="2" id="KW-1003">Cell membrane</keyword>
<dbReference type="CDD" id="cd12914">
    <property type="entry name" value="PDC1_DGC_like"/>
    <property type="match status" value="1"/>
</dbReference>
<reference evidence="9 11" key="1">
    <citation type="journal article" date="2015" name="Int. J. Syst. Evol. Microbiol.">
        <title>Exiguobacterium enclense sp. nov., isolated from sediment.</title>
        <authorList>
            <person name="Dastager S.G."/>
            <person name="Mawlankar R."/>
            <person name="Sonalkar V.V."/>
            <person name="Thorat M.N."/>
            <person name="Mual P."/>
            <person name="Verma A."/>
            <person name="Krishnamurthi S."/>
            <person name="Tang S.K."/>
            <person name="Li W.J."/>
        </authorList>
    </citation>
    <scope>NUCLEOTIDE SEQUENCE [LARGE SCALE GENOMIC DNA]</scope>
    <source>
        <strain evidence="9 11">NIO-1109</strain>
    </source>
</reference>
<gene>
    <name evidence="9" type="ORF">AS033_06645</name>
    <name evidence="10" type="ORF">SZL87_07620</name>
</gene>
<keyword evidence="4 6" id="KW-1133">Transmembrane helix</keyword>
<evidence type="ECO:0000256" key="3">
    <source>
        <dbReference type="ARBA" id="ARBA00022692"/>
    </source>
</evidence>
<proteinExistence type="predicted"/>
<dbReference type="OrthoDB" id="9759607at2"/>
<evidence type="ECO:0000256" key="6">
    <source>
        <dbReference type="SAM" id="Phobius"/>
    </source>
</evidence>
<evidence type="ECO:0000256" key="1">
    <source>
        <dbReference type="ARBA" id="ARBA00004651"/>
    </source>
</evidence>
<dbReference type="InterPro" id="IPR050469">
    <property type="entry name" value="Diguanylate_Cyclase"/>
</dbReference>
<evidence type="ECO:0000259" key="8">
    <source>
        <dbReference type="PROSITE" id="PS50887"/>
    </source>
</evidence>
<feature type="domain" description="HAMP" evidence="7">
    <location>
        <begin position="312"/>
        <end position="364"/>
    </location>
</feature>
<evidence type="ECO:0000256" key="2">
    <source>
        <dbReference type="ARBA" id="ARBA00022475"/>
    </source>
</evidence>
<comment type="subcellular location">
    <subcellularLocation>
        <location evidence="1">Cell membrane</location>
        <topology evidence="1">Multi-pass membrane protein</topology>
    </subcellularLocation>
</comment>
<dbReference type="GO" id="GO:0052621">
    <property type="term" value="F:diguanylate cyclase activity"/>
    <property type="evidence" value="ECO:0007669"/>
    <property type="project" value="UniProtKB-EC"/>
</dbReference>
<dbReference type="PROSITE" id="PS50885">
    <property type="entry name" value="HAMP"/>
    <property type="match status" value="1"/>
</dbReference>
<dbReference type="InterPro" id="IPR043128">
    <property type="entry name" value="Rev_trsase/Diguanyl_cyclase"/>
</dbReference>
<dbReference type="Gene3D" id="3.30.70.270">
    <property type="match status" value="1"/>
</dbReference>
<dbReference type="PANTHER" id="PTHR45138:SF9">
    <property type="entry name" value="DIGUANYLATE CYCLASE DGCM-RELATED"/>
    <property type="match status" value="1"/>
</dbReference>
<dbReference type="PROSITE" id="PS50887">
    <property type="entry name" value="GGDEF"/>
    <property type="match status" value="1"/>
</dbReference>
<dbReference type="AlphaFoldDB" id="A0A0V8GFW2"/>
<dbReference type="EMBL" id="JBAWKY010000002">
    <property type="protein sequence ID" value="MEI4462284.1"/>
    <property type="molecule type" value="Genomic_DNA"/>
</dbReference>
<evidence type="ECO:0000313" key="11">
    <source>
        <dbReference type="Proteomes" id="UP000053797"/>
    </source>
</evidence>
<keyword evidence="12" id="KW-1185">Reference proteome</keyword>
<evidence type="ECO:0000313" key="9">
    <source>
        <dbReference type="EMBL" id="KSU49050.1"/>
    </source>
</evidence>
<name>A0A0V8GFW2_9BACL</name>
<dbReference type="EMBL" id="LNQL01000002">
    <property type="protein sequence ID" value="KSU49050.1"/>
    <property type="molecule type" value="Genomic_DNA"/>
</dbReference>
<keyword evidence="3 6" id="KW-0812">Transmembrane</keyword>
<dbReference type="Proteomes" id="UP000053797">
    <property type="component" value="Unassembled WGS sequence"/>
</dbReference>
<dbReference type="RefSeq" id="WP_023467365.1">
    <property type="nucleotide sequence ID" value="NZ_FMYN01000002.1"/>
</dbReference>
<dbReference type="GO" id="GO:0005886">
    <property type="term" value="C:plasma membrane"/>
    <property type="evidence" value="ECO:0007669"/>
    <property type="project" value="UniProtKB-SubCell"/>
</dbReference>
<dbReference type="CDD" id="cd01949">
    <property type="entry name" value="GGDEF"/>
    <property type="match status" value="1"/>
</dbReference>
<dbReference type="GO" id="GO:0007165">
    <property type="term" value="P:signal transduction"/>
    <property type="evidence" value="ECO:0007669"/>
    <property type="project" value="InterPro"/>
</dbReference>
<dbReference type="SUPFAM" id="SSF55073">
    <property type="entry name" value="Nucleotide cyclase"/>
    <property type="match status" value="1"/>
</dbReference>
<accession>A0A0V8GFW2</accession>
<feature type="domain" description="GGDEF" evidence="8">
    <location>
        <begin position="398"/>
        <end position="527"/>
    </location>
</feature>
<evidence type="ECO:0000313" key="12">
    <source>
        <dbReference type="Proteomes" id="UP001387110"/>
    </source>
</evidence>
<dbReference type="NCBIfam" id="TIGR00254">
    <property type="entry name" value="GGDEF"/>
    <property type="match status" value="1"/>
</dbReference>
<sequence>MFRLSLRFDVLLAGLISLLFFSMTLGLTFFISQHATNRLQSEVGMNLSTTAHQLSDKLDHYMWSRYAEVKLLGSLSTIQQTEQKAETRQTLEELQRQIPDFSWIGRLDAKGKVVASTNQILEGTSIKERPVFQQALSQPFIGDVHEAVLLAKLLPNPSGEPLQFVDISTPLYDKGRFSGVLATHLSFEWAKAIEQSFQSATSSLQQVDVFIISQDRKTILLGPNGWSGKTLPDSVTLTSNASATASWQGKEFVSGQSTSRGYKDYDGLGWTVLVRQPTSIAFADADALRQTIFIAGLIASFITAVLGWMLAKLLTRPLLKITYAAQQMQDDPSKSLPNHRGIREIETLTDALQRLIHRLLHTEQEKLTFERLSQRDSLTGLANRNGLAQYIEQLPAETHSIYLCLDLDGFKAVNDTYGHALGDLLLIEVSQRLEQLLPPGGFVARLGGDEFIIVLTTQSLTEARYLGEQWIAHVSMPYHLEEQTVHIGMSIGVAEQVTGESLEQVMHRADLALYRSKQNGRGCMSVH</sequence>
<reference evidence="10 12" key="2">
    <citation type="submission" date="2023-12" db="EMBL/GenBank/DDBJ databases">
        <authorList>
            <person name="Easwaran N."/>
            <person name="Lazarus H.P.S."/>
        </authorList>
    </citation>
    <scope>NUCLEOTIDE SEQUENCE [LARGE SCALE GENOMIC DNA]</scope>
    <source>
        <strain evidence="10 12">VIT-2023</strain>
    </source>
</reference>
<evidence type="ECO:0000313" key="10">
    <source>
        <dbReference type="EMBL" id="MEI4462284.1"/>
    </source>
</evidence>
<dbReference type="Pfam" id="PF00990">
    <property type="entry name" value="GGDEF"/>
    <property type="match status" value="1"/>
</dbReference>
<dbReference type="Gene3D" id="6.10.340.10">
    <property type="match status" value="1"/>
</dbReference>
<dbReference type="InterPro" id="IPR003660">
    <property type="entry name" value="HAMP_dom"/>
</dbReference>
<evidence type="ECO:0000256" key="4">
    <source>
        <dbReference type="ARBA" id="ARBA00022989"/>
    </source>
</evidence>
<dbReference type="SMART" id="SM00304">
    <property type="entry name" value="HAMP"/>
    <property type="match status" value="1"/>
</dbReference>
<keyword evidence="5 6" id="KW-0472">Membrane</keyword>
<dbReference type="SMART" id="SM00267">
    <property type="entry name" value="GGDEF"/>
    <property type="match status" value="1"/>
</dbReference>
<dbReference type="Gene3D" id="3.30.450.20">
    <property type="entry name" value="PAS domain"/>
    <property type="match status" value="1"/>
</dbReference>
<dbReference type="InterPro" id="IPR029787">
    <property type="entry name" value="Nucleotide_cyclase"/>
</dbReference>
<evidence type="ECO:0000259" key="7">
    <source>
        <dbReference type="PROSITE" id="PS50885"/>
    </source>
</evidence>
<organism evidence="9 11">
    <name type="scientific">Exiguobacterium indicum</name>
    <dbReference type="NCBI Taxonomy" id="296995"/>
    <lineage>
        <taxon>Bacteria</taxon>
        <taxon>Bacillati</taxon>
        <taxon>Bacillota</taxon>
        <taxon>Bacilli</taxon>
        <taxon>Bacillales</taxon>
        <taxon>Bacillales Family XII. Incertae Sedis</taxon>
        <taxon>Exiguobacterium</taxon>
    </lineage>
</organism>
<keyword evidence="10" id="KW-0548">Nucleotidyltransferase</keyword>
<feature type="transmembrane region" description="Helical" evidence="6">
    <location>
        <begin position="292"/>
        <end position="311"/>
    </location>
</feature>
<dbReference type="Proteomes" id="UP001387110">
    <property type="component" value="Unassembled WGS sequence"/>
</dbReference>
<dbReference type="EC" id="2.7.7.65" evidence="10"/>
<dbReference type="Pfam" id="PF02743">
    <property type="entry name" value="dCache_1"/>
    <property type="match status" value="1"/>
</dbReference>
<keyword evidence="10" id="KW-0808">Transferase</keyword>
<dbReference type="InterPro" id="IPR000160">
    <property type="entry name" value="GGDEF_dom"/>
</dbReference>
<evidence type="ECO:0000256" key="5">
    <source>
        <dbReference type="ARBA" id="ARBA00023136"/>
    </source>
</evidence>